<accession>A0A2I1GZX4</accession>
<evidence type="ECO:0000256" key="1">
    <source>
        <dbReference type="SAM" id="MobiDB-lite"/>
    </source>
</evidence>
<dbReference type="VEuPathDB" id="FungiDB:RhiirFUN_001678"/>
<protein>
    <recommendedName>
        <fullName evidence="4">F-box domain-containing protein</fullName>
    </recommendedName>
</protein>
<dbReference type="AlphaFoldDB" id="A0A2I1GZX4"/>
<proteinExistence type="predicted"/>
<evidence type="ECO:0000313" key="3">
    <source>
        <dbReference type="Proteomes" id="UP000234323"/>
    </source>
</evidence>
<sequence length="616" mass="72637">MSCSKLFSGDLPELLNEIMKYLNDISTLHSCVLVNRIWCRLAIPLLWEDPFSFHDYSIIDYLLNNLSEEDKIKLKEYEINSKILPLNTLFNYPSFIKKLNTKDMIYCIKKWVATSSTLKNDKQNLILRSNFLNSIRLIYKSLFKILIENQVKLHTFKIKIITGGFFNSIIELILQNPNFIYNIKNFMICISYRSINNLKNIETFLSLLSLNNNSFSTLYFQYGKLNNIIKHTSLMISLQKNLKKIIFRSNDYPLYDSLLSLKNSNCSNTLKTIIFYQIDFNNIFIFKEFFEQLNVLDSIHMIYCQFFNSEFIQQINNLNKPFKLRSLYIQDGTYHIDSMELLLKKSNDYLENFGFGLENRILIDLVKNHCKKIKFLEFPEFDNIYLAFDLIENIGQSLNYLNICFHDSYNDYYDDEELIDFSSTILKDLGQILPLRLEYLYLYLYTITTSDFEIFLKNSQNTFIEKFLIINHTQTKEDDNNLTNLLDEYIVKKRRVRYLALKDHDMFYLEEKCKLYGIIIKDYKQLFTSFYDYINEMYTMSVRRLSEPSSPPTSQEASSKPSTISTPEIVAVEQPEHPGSCFHIIQDKLLHMLTKSKLSGTLSIVGTLALNHVRKA</sequence>
<feature type="compositionally biased region" description="Polar residues" evidence="1">
    <location>
        <begin position="552"/>
        <end position="565"/>
    </location>
</feature>
<dbReference type="VEuPathDB" id="FungiDB:RhiirFUN_001679"/>
<dbReference type="EMBL" id="LLXI01001156">
    <property type="protein sequence ID" value="PKY52186.1"/>
    <property type="molecule type" value="Genomic_DNA"/>
</dbReference>
<dbReference type="VEuPathDB" id="FungiDB:FUN_023570"/>
<dbReference type="Proteomes" id="UP000234323">
    <property type="component" value="Unassembled WGS sequence"/>
</dbReference>
<organism evidence="2 3">
    <name type="scientific">Rhizophagus irregularis</name>
    <dbReference type="NCBI Taxonomy" id="588596"/>
    <lineage>
        <taxon>Eukaryota</taxon>
        <taxon>Fungi</taxon>
        <taxon>Fungi incertae sedis</taxon>
        <taxon>Mucoromycota</taxon>
        <taxon>Glomeromycotina</taxon>
        <taxon>Glomeromycetes</taxon>
        <taxon>Glomerales</taxon>
        <taxon>Glomeraceae</taxon>
        <taxon>Rhizophagus</taxon>
    </lineage>
</organism>
<evidence type="ECO:0000313" key="2">
    <source>
        <dbReference type="EMBL" id="PKY52186.1"/>
    </source>
</evidence>
<name>A0A2I1GZX4_9GLOM</name>
<reference evidence="2 3" key="1">
    <citation type="submission" date="2015-10" db="EMBL/GenBank/DDBJ databases">
        <title>Genome analyses suggest a sexual origin of heterokaryosis in a supposedly ancient asexual fungus.</title>
        <authorList>
            <person name="Ropars J."/>
            <person name="Sedzielewska K."/>
            <person name="Noel J."/>
            <person name="Charron P."/>
            <person name="Farinelli L."/>
            <person name="Marton T."/>
            <person name="Kruger M."/>
            <person name="Pelin A."/>
            <person name="Brachmann A."/>
            <person name="Corradi N."/>
        </authorList>
    </citation>
    <scope>NUCLEOTIDE SEQUENCE [LARGE SCALE GENOMIC DNA]</scope>
    <source>
        <strain evidence="2 3">A4</strain>
    </source>
</reference>
<comment type="caution">
    <text evidence="2">The sequence shown here is derived from an EMBL/GenBank/DDBJ whole genome shotgun (WGS) entry which is preliminary data.</text>
</comment>
<dbReference type="VEuPathDB" id="FungiDB:RhiirA1_459447"/>
<keyword evidence="3" id="KW-1185">Reference proteome</keyword>
<feature type="region of interest" description="Disordered" evidence="1">
    <location>
        <begin position="545"/>
        <end position="565"/>
    </location>
</feature>
<dbReference type="VEuPathDB" id="FungiDB:FUN_006341"/>
<evidence type="ECO:0008006" key="4">
    <source>
        <dbReference type="Google" id="ProtNLM"/>
    </source>
</evidence>
<gene>
    <name evidence="2" type="ORF">RhiirA4_469666</name>
</gene>